<accession>A0AA39F2A8</accession>
<protein>
    <submittedName>
        <fullName evidence="1">Uncharacterized protein</fullName>
    </submittedName>
</protein>
<sequence>MGSVNDKGIPLISVIVDGVWAKRRYLSGGNSNAGPAVIIGYHLRIKNGRPYVDTEVDKVGCVNHLYRCLRKPLKKIQTILHLGKGAKQRRVTDRKDCISGSHENCAAYFCNGEMKGEERNLISSLRNIGLFDPLQDTRIAFTKHVKNLLGQKTSNIAESFFGFVCKTNNGKRTLVTQHGAYGAHIAVAVVTHNTGAVLSAYYTEIGLNVPHVALKMEAARLKKNEDNAKAVQKAQKRKFATDNIVSSQSSNKVLKMSFGAEDYGSRSQQSDLAPEDYEEQLLRHIAVLENATEDVETIEKQTREIVRATNMKPIQMNYLVKSKEQVLKDYEQLHKVQVRKCGIILAKKYPCLAASPEGIMADGTIMIIECPYAARNTTPTEAI</sequence>
<comment type="caution">
    <text evidence="1">The sequence shown here is derived from an EMBL/GenBank/DDBJ whole genome shotgun (WGS) entry which is preliminary data.</text>
</comment>
<proteinExistence type="predicted"/>
<evidence type="ECO:0000313" key="2">
    <source>
        <dbReference type="Proteomes" id="UP001168972"/>
    </source>
</evidence>
<evidence type="ECO:0000313" key="1">
    <source>
        <dbReference type="EMBL" id="KAK0161611.1"/>
    </source>
</evidence>
<dbReference type="EMBL" id="JAQQBR010001835">
    <property type="protein sequence ID" value="KAK0161611.1"/>
    <property type="molecule type" value="Genomic_DNA"/>
</dbReference>
<dbReference type="Gene3D" id="3.90.320.10">
    <property type="match status" value="1"/>
</dbReference>
<dbReference type="AlphaFoldDB" id="A0AA39F2A8"/>
<dbReference type="InterPro" id="IPR011604">
    <property type="entry name" value="PDDEXK-like_dom_sf"/>
</dbReference>
<reference evidence="1" key="2">
    <citation type="submission" date="2023-03" db="EMBL/GenBank/DDBJ databases">
        <authorList>
            <person name="Inwood S.N."/>
            <person name="Skelly J.G."/>
            <person name="Guhlin J."/>
            <person name="Harrop T.W.R."/>
            <person name="Goldson S.G."/>
            <person name="Dearden P.K."/>
        </authorList>
    </citation>
    <scope>NUCLEOTIDE SEQUENCE</scope>
    <source>
        <strain evidence="1">Lincoln</strain>
        <tissue evidence="1">Whole body</tissue>
    </source>
</reference>
<keyword evidence="2" id="KW-1185">Reference proteome</keyword>
<name>A0AA39F2A8_MICHY</name>
<organism evidence="1 2">
    <name type="scientific">Microctonus hyperodae</name>
    <name type="common">Parasitoid wasp</name>
    <dbReference type="NCBI Taxonomy" id="165561"/>
    <lineage>
        <taxon>Eukaryota</taxon>
        <taxon>Metazoa</taxon>
        <taxon>Ecdysozoa</taxon>
        <taxon>Arthropoda</taxon>
        <taxon>Hexapoda</taxon>
        <taxon>Insecta</taxon>
        <taxon>Pterygota</taxon>
        <taxon>Neoptera</taxon>
        <taxon>Endopterygota</taxon>
        <taxon>Hymenoptera</taxon>
        <taxon>Apocrita</taxon>
        <taxon>Ichneumonoidea</taxon>
        <taxon>Braconidae</taxon>
        <taxon>Euphorinae</taxon>
        <taxon>Microctonus</taxon>
    </lineage>
</organism>
<dbReference type="Proteomes" id="UP001168972">
    <property type="component" value="Unassembled WGS sequence"/>
</dbReference>
<reference evidence="1" key="1">
    <citation type="journal article" date="2023" name="bioRxiv">
        <title>Scaffold-level genome assemblies of two parasitoid biocontrol wasps reveal the parthenogenesis mechanism and an associated novel virus.</title>
        <authorList>
            <person name="Inwood S."/>
            <person name="Skelly J."/>
            <person name="Guhlin J."/>
            <person name="Harrop T."/>
            <person name="Goldson S."/>
            <person name="Dearden P."/>
        </authorList>
    </citation>
    <scope>NUCLEOTIDE SEQUENCE</scope>
    <source>
        <strain evidence="1">Lincoln</strain>
        <tissue evidence="1">Whole body</tissue>
    </source>
</reference>
<gene>
    <name evidence="1" type="ORF">PV327_010066</name>
</gene>